<dbReference type="RefSeq" id="WP_166229787.1">
    <property type="nucleotide sequence ID" value="NZ_CBCSIJ010000005.1"/>
</dbReference>
<feature type="domain" description="Cytochrome c" evidence="5">
    <location>
        <begin position="30"/>
        <end position="121"/>
    </location>
</feature>
<keyword evidence="7" id="KW-1185">Reference proteome</keyword>
<dbReference type="SUPFAM" id="SSF50952">
    <property type="entry name" value="Soluble quinoprotein glucose dehydrogenase"/>
    <property type="match status" value="1"/>
</dbReference>
<gene>
    <name evidence="6" type="ORF">EWU23_04190</name>
</gene>
<dbReference type="EMBL" id="SEWW01000002">
    <property type="protein sequence ID" value="NGZ43669.1"/>
    <property type="molecule type" value="Genomic_DNA"/>
</dbReference>
<dbReference type="Gene3D" id="2.120.10.30">
    <property type="entry name" value="TolB, C-terminal domain"/>
    <property type="match status" value="1"/>
</dbReference>
<dbReference type="InterPro" id="IPR036909">
    <property type="entry name" value="Cyt_c-like_dom_sf"/>
</dbReference>
<organism evidence="6 7">
    <name type="scientific">Aquirufa beregesia</name>
    <dbReference type="NCBI Taxonomy" id="2516556"/>
    <lineage>
        <taxon>Bacteria</taxon>
        <taxon>Pseudomonadati</taxon>
        <taxon>Bacteroidota</taxon>
        <taxon>Cytophagia</taxon>
        <taxon>Cytophagales</taxon>
        <taxon>Flectobacillaceae</taxon>
        <taxon>Aquirufa</taxon>
    </lineage>
</organism>
<evidence type="ECO:0000313" key="7">
    <source>
        <dbReference type="Proteomes" id="UP001318301"/>
    </source>
</evidence>
<dbReference type="InterPro" id="IPR012938">
    <property type="entry name" value="Glc/Sorbosone_DH"/>
</dbReference>
<dbReference type="PANTHER" id="PTHR19328">
    <property type="entry name" value="HEDGEHOG-INTERACTING PROTEIN"/>
    <property type="match status" value="1"/>
</dbReference>
<comment type="caution">
    <text evidence="6">The sequence shown here is derived from an EMBL/GenBank/DDBJ whole genome shotgun (WGS) entry which is preliminary data.</text>
</comment>
<dbReference type="PANTHER" id="PTHR19328:SF13">
    <property type="entry name" value="HIPL1 PROTEIN"/>
    <property type="match status" value="1"/>
</dbReference>
<evidence type="ECO:0000256" key="3">
    <source>
        <dbReference type="ARBA" id="ARBA00023004"/>
    </source>
</evidence>
<accession>A0ABX0ETK1</accession>
<reference evidence="6 7" key="1">
    <citation type="submission" date="2019-02" db="EMBL/GenBank/DDBJ databases">
        <title>Genome of a new Bacteroidetes strain.</title>
        <authorList>
            <person name="Pitt A."/>
        </authorList>
    </citation>
    <scope>NUCLEOTIDE SEQUENCE [LARGE SCALE GENOMIC DNA]</scope>
    <source>
        <strain evidence="6 7">50C-KIRBA</strain>
    </source>
</reference>
<evidence type="ECO:0000256" key="2">
    <source>
        <dbReference type="ARBA" id="ARBA00022723"/>
    </source>
</evidence>
<protein>
    <submittedName>
        <fullName evidence="6">C-type cytochrome</fullName>
    </submittedName>
</protein>
<dbReference type="SUPFAM" id="SSF46626">
    <property type="entry name" value="Cytochrome c"/>
    <property type="match status" value="1"/>
</dbReference>
<dbReference type="InterPro" id="IPR009056">
    <property type="entry name" value="Cyt_c-like_dom"/>
</dbReference>
<keyword evidence="3 4" id="KW-0408">Iron</keyword>
<keyword evidence="2 4" id="KW-0479">Metal-binding</keyword>
<keyword evidence="1 4" id="KW-0349">Heme</keyword>
<dbReference type="Pfam" id="PF07995">
    <property type="entry name" value="GSDH"/>
    <property type="match status" value="1"/>
</dbReference>
<dbReference type="Pfam" id="PF00034">
    <property type="entry name" value="Cytochrom_C"/>
    <property type="match status" value="1"/>
</dbReference>
<evidence type="ECO:0000256" key="1">
    <source>
        <dbReference type="ARBA" id="ARBA00022617"/>
    </source>
</evidence>
<proteinExistence type="predicted"/>
<dbReference type="Proteomes" id="UP001318301">
    <property type="component" value="Unassembled WGS sequence"/>
</dbReference>
<dbReference type="PROSITE" id="PS51007">
    <property type="entry name" value="CYTC"/>
    <property type="match status" value="1"/>
</dbReference>
<name>A0ABX0ETK1_9BACT</name>
<dbReference type="InterPro" id="IPR011042">
    <property type="entry name" value="6-blade_b-propeller_TolB-like"/>
</dbReference>
<evidence type="ECO:0000259" key="5">
    <source>
        <dbReference type="PROSITE" id="PS51007"/>
    </source>
</evidence>
<evidence type="ECO:0000256" key="4">
    <source>
        <dbReference type="PROSITE-ProRule" id="PRU00433"/>
    </source>
</evidence>
<sequence>MKMPAKSPAIIRLGVSLLIFFLIPFQGFSQNLIQGAQVFELHCANCHNFKDDGIGPQLGGLKGIVDKKYLLEFINNPKALIDANVARAQDKYKKFKSYMPSFSHLDPKDLQDVIAYILEKPSPKIIGKKEKLALENPIKEGIQFSGETINLKKILKFPFTYTSQVNTRINKMTFHPISKERIISDLQGKIYVVDDKNQLSEFLDISKHFPHFTNKPGFATGLGSFAFHPLFAQNKLFYTTHTEPEIKGPSDFTYGDSLRVKLQWIITEWTMDDPSAKVLSGKSREVMRVNVIDQVHGMQEITFNPYAKPGDPDFGLLYIGLGDGGALEQRRGFIPNNPEHAWGKVLRIDPLGRNSQNGKYGIPTFNPFVGKKGLDEVFAQGFRNPNRISWLHDGRIIVSNIGQRHIESLYMLKPGKNYGWPLREGTFAIDSTMSTNTVFLLPKNDAQFGYTYPIAQFDHDEGNAIMGGFEYTGKAIPSLRGKYIFGEIVRGRVFYIPISEIKEGTQTRIRELKMQLDALPITLKELVKANKVDLRFGQDAHGEIYIITKADGMLYQIVPSK</sequence>
<dbReference type="Gene3D" id="1.10.760.10">
    <property type="entry name" value="Cytochrome c-like domain"/>
    <property type="match status" value="1"/>
</dbReference>
<dbReference type="InterPro" id="IPR011041">
    <property type="entry name" value="Quinoprot_gluc/sorb_DH_b-prop"/>
</dbReference>
<evidence type="ECO:0000313" key="6">
    <source>
        <dbReference type="EMBL" id="NGZ43669.1"/>
    </source>
</evidence>